<name>A0A1G2HQ35_9BACT</name>
<protein>
    <submittedName>
        <fullName evidence="1">Uncharacterized protein</fullName>
    </submittedName>
</protein>
<evidence type="ECO:0000313" key="1">
    <source>
        <dbReference type="EMBL" id="OGZ64545.1"/>
    </source>
</evidence>
<dbReference type="EMBL" id="MHOO01000004">
    <property type="protein sequence ID" value="OGZ64545.1"/>
    <property type="molecule type" value="Genomic_DNA"/>
</dbReference>
<comment type="caution">
    <text evidence="1">The sequence shown here is derived from an EMBL/GenBank/DDBJ whole genome shotgun (WGS) entry which is preliminary data.</text>
</comment>
<gene>
    <name evidence="1" type="ORF">A2730_02520</name>
</gene>
<organism evidence="1 2">
    <name type="scientific">Candidatus Staskawiczbacteria bacterium RIFCSPHIGHO2_01_FULL_39_25</name>
    <dbReference type="NCBI Taxonomy" id="1802202"/>
    <lineage>
        <taxon>Bacteria</taxon>
        <taxon>Candidatus Staskawicziibacteriota</taxon>
    </lineage>
</organism>
<dbReference type="AlphaFoldDB" id="A0A1G2HQ35"/>
<accession>A0A1G2HQ35</accession>
<evidence type="ECO:0000313" key="2">
    <source>
        <dbReference type="Proteomes" id="UP000176855"/>
    </source>
</evidence>
<dbReference type="Proteomes" id="UP000176855">
    <property type="component" value="Unassembled WGS sequence"/>
</dbReference>
<sequence length="154" mass="17225">MNMNMSDLCLAFARETNQDLPEATEQLTKLVQRILFSEPDDGQPYTRDDLELAESYRRLVAVSEALTKMATEEGVKGEASKLVFELGVPHGDCSVSGLARTAISMGSRIIMDSPWIRLGQIADDLEIEERLDVPAELVKRYFRSGENLSSRETK</sequence>
<proteinExistence type="predicted"/>
<reference evidence="1 2" key="1">
    <citation type="journal article" date="2016" name="Nat. Commun.">
        <title>Thousands of microbial genomes shed light on interconnected biogeochemical processes in an aquifer system.</title>
        <authorList>
            <person name="Anantharaman K."/>
            <person name="Brown C.T."/>
            <person name="Hug L.A."/>
            <person name="Sharon I."/>
            <person name="Castelle C.J."/>
            <person name="Probst A.J."/>
            <person name="Thomas B.C."/>
            <person name="Singh A."/>
            <person name="Wilkins M.J."/>
            <person name="Karaoz U."/>
            <person name="Brodie E.L."/>
            <person name="Williams K.H."/>
            <person name="Hubbard S.S."/>
            <person name="Banfield J.F."/>
        </authorList>
    </citation>
    <scope>NUCLEOTIDE SEQUENCE [LARGE SCALE GENOMIC DNA]</scope>
</reference>